<accession>A0A4Q9LDH6</accession>
<feature type="non-terminal residue" evidence="1">
    <location>
        <position position="1"/>
    </location>
</feature>
<dbReference type="Proteomes" id="UP000292282">
    <property type="component" value="Unassembled WGS sequence"/>
</dbReference>
<reference evidence="1 2" key="1">
    <citation type="submission" date="2017-12" db="EMBL/GenBank/DDBJ databases">
        <authorList>
            <person name="Pombert J.-F."/>
            <person name="Haag K.L."/>
            <person name="Ebert D."/>
        </authorList>
    </citation>
    <scope>NUCLEOTIDE SEQUENCE [LARGE SCALE GENOMIC DNA]</scope>
    <source>
        <strain evidence="1">IL-G-3</strain>
    </source>
</reference>
<evidence type="ECO:0000313" key="2">
    <source>
        <dbReference type="Proteomes" id="UP000292282"/>
    </source>
</evidence>
<comment type="caution">
    <text evidence="1">The sequence shown here is derived from an EMBL/GenBank/DDBJ whole genome shotgun (WGS) entry which is preliminary data.</text>
</comment>
<sequence>SFVLFKSLVINLNCAVAETFLKSASKLLITLPALLYPKPHIIANIKSIEITNPDAIIIAFFLSSAMEHGFLIYL</sequence>
<evidence type="ECO:0000313" key="1">
    <source>
        <dbReference type="EMBL" id="TBU05914.1"/>
    </source>
</evidence>
<gene>
    <name evidence="1" type="ORF">CWI38_2681p0010</name>
</gene>
<proteinExistence type="predicted"/>
<dbReference type="VEuPathDB" id="MicrosporidiaDB:CWI38_2681p0010"/>
<dbReference type="EMBL" id="PITK01002681">
    <property type="protein sequence ID" value="TBU05914.1"/>
    <property type="molecule type" value="Genomic_DNA"/>
</dbReference>
<protein>
    <submittedName>
        <fullName evidence="1">Uncharacterized protein</fullName>
    </submittedName>
</protein>
<dbReference type="AlphaFoldDB" id="A0A4Q9LDH6"/>
<organism evidence="1 2">
    <name type="scientific">Hamiltosporidium tvaerminnensis</name>
    <dbReference type="NCBI Taxonomy" id="1176355"/>
    <lineage>
        <taxon>Eukaryota</taxon>
        <taxon>Fungi</taxon>
        <taxon>Fungi incertae sedis</taxon>
        <taxon>Microsporidia</taxon>
        <taxon>Dubosqiidae</taxon>
        <taxon>Hamiltosporidium</taxon>
    </lineage>
</organism>
<name>A0A4Q9LDH6_9MICR</name>
<keyword evidence="2" id="KW-1185">Reference proteome</keyword>